<dbReference type="PANTHER" id="PTHR43201">
    <property type="entry name" value="ACYL-COA SYNTHETASE"/>
    <property type="match status" value="1"/>
</dbReference>
<dbReference type="Pfam" id="PF00501">
    <property type="entry name" value="AMP-binding"/>
    <property type="match status" value="1"/>
</dbReference>
<dbReference type="InterPro" id="IPR045851">
    <property type="entry name" value="AMP-bd_C_sf"/>
</dbReference>
<proteinExistence type="inferred from homology"/>
<evidence type="ECO:0000256" key="1">
    <source>
        <dbReference type="ARBA" id="ARBA00006432"/>
    </source>
</evidence>
<reference evidence="5 6" key="1">
    <citation type="submission" date="2018-10" db="EMBL/GenBank/DDBJ databases">
        <title>Genomic Encyclopedia of Type Strains, Phase IV (KMG-IV): sequencing the most valuable type-strain genomes for metagenomic binning, comparative biology and taxonomic classification.</title>
        <authorList>
            <person name="Goeker M."/>
        </authorList>
    </citation>
    <scope>NUCLEOTIDE SEQUENCE [LARGE SCALE GENOMIC DNA]</scope>
    <source>
        <strain evidence="5 6">DSM 22008</strain>
    </source>
</reference>
<feature type="transmembrane region" description="Helical" evidence="3">
    <location>
        <begin position="75"/>
        <end position="96"/>
    </location>
</feature>
<keyword evidence="2 5" id="KW-0436">Ligase</keyword>
<keyword evidence="5" id="KW-0012">Acyltransferase</keyword>
<protein>
    <submittedName>
        <fullName evidence="5">Acyl-[acyl-carrier-protein]-phospholipid O-acyltransferase/long-chain-fatty-acid--[acyl-carrier-protein] ligase</fullName>
    </submittedName>
</protein>
<dbReference type="AlphaFoldDB" id="A0A420WDE6"/>
<dbReference type="SUPFAM" id="SSF56801">
    <property type="entry name" value="Acetyl-CoA synthetase-like"/>
    <property type="match status" value="1"/>
</dbReference>
<dbReference type="RefSeq" id="WP_121101017.1">
    <property type="nucleotide sequence ID" value="NZ_RBII01000002.1"/>
</dbReference>
<dbReference type="FunCoup" id="A0A420WDE6">
    <property type="interactions" value="118"/>
</dbReference>
<dbReference type="InParanoid" id="A0A420WDE6"/>
<accession>A0A420WDE6</accession>
<dbReference type="Proteomes" id="UP000282211">
    <property type="component" value="Unassembled WGS sequence"/>
</dbReference>
<keyword evidence="3" id="KW-0812">Transmembrane</keyword>
<evidence type="ECO:0000313" key="6">
    <source>
        <dbReference type="Proteomes" id="UP000282211"/>
    </source>
</evidence>
<comment type="caution">
    <text evidence="5">The sequence shown here is derived from an EMBL/GenBank/DDBJ whole genome shotgun (WGS) entry which is preliminary data.</text>
</comment>
<keyword evidence="5" id="KW-0808">Transferase</keyword>
<dbReference type="InterPro" id="IPR020845">
    <property type="entry name" value="AMP-binding_CS"/>
</dbReference>
<dbReference type="GO" id="GO:0016746">
    <property type="term" value="F:acyltransferase activity"/>
    <property type="evidence" value="ECO:0007669"/>
    <property type="project" value="UniProtKB-KW"/>
</dbReference>
<dbReference type="PROSITE" id="PS00455">
    <property type="entry name" value="AMP_BINDING"/>
    <property type="match status" value="1"/>
</dbReference>
<dbReference type="OrthoDB" id="6187882at2"/>
<dbReference type="InterPro" id="IPR000873">
    <property type="entry name" value="AMP-dep_synth/lig_dom"/>
</dbReference>
<organism evidence="5 6">
    <name type="scientific">Litorimonas taeanensis</name>
    <dbReference type="NCBI Taxonomy" id="568099"/>
    <lineage>
        <taxon>Bacteria</taxon>
        <taxon>Pseudomonadati</taxon>
        <taxon>Pseudomonadota</taxon>
        <taxon>Alphaproteobacteria</taxon>
        <taxon>Maricaulales</taxon>
        <taxon>Robiginitomaculaceae</taxon>
    </lineage>
</organism>
<evidence type="ECO:0000313" key="5">
    <source>
        <dbReference type="EMBL" id="RKQ69031.1"/>
    </source>
</evidence>
<keyword evidence="6" id="KW-1185">Reference proteome</keyword>
<gene>
    <name evidence="5" type="ORF">DES40_1810</name>
</gene>
<evidence type="ECO:0000256" key="2">
    <source>
        <dbReference type="ARBA" id="ARBA00022598"/>
    </source>
</evidence>
<keyword evidence="3" id="KW-1133">Transmembrane helix</keyword>
<dbReference type="Gene3D" id="3.30.300.30">
    <property type="match status" value="1"/>
</dbReference>
<dbReference type="Gene3D" id="3.40.50.12780">
    <property type="entry name" value="N-terminal domain of ligase-like"/>
    <property type="match status" value="1"/>
</dbReference>
<evidence type="ECO:0000256" key="3">
    <source>
        <dbReference type="SAM" id="Phobius"/>
    </source>
</evidence>
<feature type="domain" description="AMP-dependent synthetase/ligase" evidence="4">
    <location>
        <begin position="31"/>
        <end position="385"/>
    </location>
</feature>
<comment type="similarity">
    <text evidence="1">Belongs to the ATP-dependent AMP-binding enzyme family.</text>
</comment>
<evidence type="ECO:0000259" key="4">
    <source>
        <dbReference type="Pfam" id="PF00501"/>
    </source>
</evidence>
<dbReference type="GO" id="GO:0031956">
    <property type="term" value="F:medium-chain fatty acid-CoA ligase activity"/>
    <property type="evidence" value="ECO:0007669"/>
    <property type="project" value="TreeGrafter"/>
</dbReference>
<dbReference type="InterPro" id="IPR042099">
    <property type="entry name" value="ANL_N_sf"/>
</dbReference>
<dbReference type="EMBL" id="RBII01000002">
    <property type="protein sequence ID" value="RKQ69031.1"/>
    <property type="molecule type" value="Genomic_DNA"/>
</dbReference>
<keyword evidence="3" id="KW-0472">Membrane</keyword>
<name>A0A420WDE6_9PROT</name>
<dbReference type="GO" id="GO:0006631">
    <property type="term" value="P:fatty acid metabolic process"/>
    <property type="evidence" value="ECO:0007669"/>
    <property type="project" value="TreeGrafter"/>
</dbReference>
<dbReference type="PANTHER" id="PTHR43201:SF5">
    <property type="entry name" value="MEDIUM-CHAIN ACYL-COA LIGASE ACSF2, MITOCHONDRIAL"/>
    <property type="match status" value="1"/>
</dbReference>
<sequence length="527" mass="57444">MDTHILKSQSLSKRGKRRIRRNTLQAFLEACKVQGSKKKILTDGDGREFSYGELRQAIFALSSPLKKKTHGHKNIGILLPTGAGAVIALLSIHAAGRTPAMLNFTSGIKNLKAAIATAPLKTIVTARKFIEIAGLSALIEELSKAVNIVYLEDLREEIGLQGKLRAILGPISPQLFVPHQSPDDTGVILFTSGTEGNPKGVVLTHSNILANIEQIEEHVELEKTDKFFNPLPTFHCYGLTAGTLWPIFSGYPVVLHPSPLQTKTIAKRIFKTRSTVLFATDTFLQQYMRASADGGMNSLRIAVCGAERVREETRKTAEQRFSFEVLEGYGVTECAPVLAANQPGDIRAGTIGKMLPGIETRLEPVEGLEDAGCLWVRGPNIMKGYISADNPGKLVPLKDGWHNTGDVVSIDEEGYYVIRGRIKRFAKIGGEMVSLTVVENCASAVWPDNNHAAAIIPDSRKGEQIVLVTDHPEPKRHELMTWAKTHGVPEISVPKKVISVEALPVLGTGKLDYLSVTNIAKEFAAIS</sequence>